<feature type="signal peptide" evidence="1">
    <location>
        <begin position="1"/>
        <end position="20"/>
    </location>
</feature>
<dbReference type="Gene3D" id="3.20.20.70">
    <property type="entry name" value="Aldolase class I"/>
    <property type="match status" value="1"/>
</dbReference>
<sequence length="310" mass="33985">MFMVRALCRFAAWVACFGTAAGLGPLAQAQSAASAGSHSATAANASMQPSVAFFYGDKVPVEALSGFDVVVVEPDSNLDPAIQHNRHIAWFAYVSVGEVTPQRAYYAAMPQDWLAGNNPAWASKVVDQDAPGWPAFYVKQVIAPLWRKGYRGFFLDTLDSYQLIAKTDADRARQQAGLVEVIRAIKKRYPRARLMFNRGFEILPQVHDLVYAVAFESLYSGWDQPNQRYTTVSQADRDWLLGQARVVSEKYELPVIAIDYCAPGDEQCTRDTVLKICKDGLVPYVADGALQTVGVGRAGICPDEIPGAQP</sequence>
<dbReference type="Proteomes" id="UP000184693">
    <property type="component" value="Unassembled WGS sequence"/>
</dbReference>
<evidence type="ECO:0000256" key="1">
    <source>
        <dbReference type="SAM" id="SignalP"/>
    </source>
</evidence>
<dbReference type="AlphaFoldDB" id="A0A1N6HB11"/>
<dbReference type="PANTHER" id="PTHR35882">
    <property type="entry name" value="PELA"/>
    <property type="match status" value="1"/>
</dbReference>
<keyword evidence="1" id="KW-0732">Signal</keyword>
<organism evidence="3 4">
    <name type="scientific">Paraburkholderia phenazinium</name>
    <dbReference type="NCBI Taxonomy" id="60549"/>
    <lineage>
        <taxon>Bacteria</taxon>
        <taxon>Pseudomonadati</taxon>
        <taxon>Pseudomonadota</taxon>
        <taxon>Betaproteobacteria</taxon>
        <taxon>Burkholderiales</taxon>
        <taxon>Burkholderiaceae</taxon>
        <taxon>Paraburkholderia</taxon>
    </lineage>
</organism>
<dbReference type="PANTHER" id="PTHR35882:SF2">
    <property type="entry name" value="PELA"/>
    <property type="match status" value="1"/>
</dbReference>
<dbReference type="InterPro" id="IPR013785">
    <property type="entry name" value="Aldolase_TIM"/>
</dbReference>
<dbReference type="InterPro" id="IPR004352">
    <property type="entry name" value="GH114_TIM-barrel"/>
</dbReference>
<dbReference type="SUPFAM" id="SSF51445">
    <property type="entry name" value="(Trans)glycosidases"/>
    <property type="match status" value="1"/>
</dbReference>
<name>A0A1N6HB11_9BURK</name>
<protein>
    <submittedName>
        <fullName evidence="3">Extracellular protein</fullName>
    </submittedName>
</protein>
<reference evidence="3 4" key="1">
    <citation type="submission" date="2016-11" db="EMBL/GenBank/DDBJ databases">
        <authorList>
            <person name="Jaros S."/>
            <person name="Januszkiewicz K."/>
            <person name="Wedrychowicz H."/>
        </authorList>
    </citation>
    <scope>NUCLEOTIDE SEQUENCE [LARGE SCALE GENOMIC DNA]</scope>
    <source>
        <strain evidence="3 4">GAS86</strain>
    </source>
</reference>
<evidence type="ECO:0000313" key="4">
    <source>
        <dbReference type="Proteomes" id="UP000184693"/>
    </source>
</evidence>
<feature type="domain" description="Glycoside-hydrolase family GH114 TIM-barrel" evidence="2">
    <location>
        <begin position="64"/>
        <end position="291"/>
    </location>
</feature>
<feature type="chain" id="PRO_5012839584" evidence="1">
    <location>
        <begin position="21"/>
        <end position="310"/>
    </location>
</feature>
<dbReference type="InterPro" id="IPR017853">
    <property type="entry name" value="GH"/>
</dbReference>
<dbReference type="EMBL" id="FSRM01000001">
    <property type="protein sequence ID" value="SIO16972.1"/>
    <property type="molecule type" value="Genomic_DNA"/>
</dbReference>
<dbReference type="Pfam" id="PF03537">
    <property type="entry name" value="Glyco_hydro_114"/>
    <property type="match status" value="1"/>
</dbReference>
<evidence type="ECO:0000259" key="2">
    <source>
        <dbReference type="Pfam" id="PF03537"/>
    </source>
</evidence>
<accession>A0A1N6HB11</accession>
<evidence type="ECO:0000313" key="3">
    <source>
        <dbReference type="EMBL" id="SIO16972.1"/>
    </source>
</evidence>
<gene>
    <name evidence="3" type="ORF">SAMN05444168_3137</name>
</gene>
<proteinExistence type="predicted"/>